<dbReference type="InterPro" id="IPR003819">
    <property type="entry name" value="TauD/TfdA-like"/>
</dbReference>
<evidence type="ECO:0000256" key="1">
    <source>
        <dbReference type="ARBA" id="ARBA00023002"/>
    </source>
</evidence>
<organism evidence="3 4">
    <name type="scientific">Branchiostoma lanceolatum</name>
    <name type="common">Common lancelet</name>
    <name type="synonym">Amphioxus lanceolatum</name>
    <dbReference type="NCBI Taxonomy" id="7740"/>
    <lineage>
        <taxon>Eukaryota</taxon>
        <taxon>Metazoa</taxon>
        <taxon>Chordata</taxon>
        <taxon>Cephalochordata</taxon>
        <taxon>Leptocardii</taxon>
        <taxon>Amphioxiformes</taxon>
        <taxon>Branchiostomatidae</taxon>
        <taxon>Branchiostoma</taxon>
    </lineage>
</organism>
<dbReference type="GO" id="GO:0016491">
    <property type="term" value="F:oxidoreductase activity"/>
    <property type="evidence" value="ECO:0007669"/>
    <property type="project" value="UniProtKB-KW"/>
</dbReference>
<name>A0A8J9YUW6_BRALA</name>
<dbReference type="Pfam" id="PF02668">
    <property type="entry name" value="TauD"/>
    <property type="match status" value="1"/>
</dbReference>
<reference evidence="3" key="1">
    <citation type="submission" date="2022-01" db="EMBL/GenBank/DDBJ databases">
        <authorList>
            <person name="Braso-Vives M."/>
        </authorList>
    </citation>
    <scope>NUCLEOTIDE SEQUENCE</scope>
</reference>
<dbReference type="Gene3D" id="3.60.130.10">
    <property type="entry name" value="Clavaminate synthase-like"/>
    <property type="match status" value="1"/>
</dbReference>
<dbReference type="EMBL" id="OV696697">
    <property type="protein sequence ID" value="CAH1242167.1"/>
    <property type="molecule type" value="Genomic_DNA"/>
</dbReference>
<feature type="domain" description="TauD/TfdA-like" evidence="2">
    <location>
        <begin position="73"/>
        <end position="209"/>
    </location>
</feature>
<evidence type="ECO:0000259" key="2">
    <source>
        <dbReference type="Pfam" id="PF02668"/>
    </source>
</evidence>
<dbReference type="OrthoDB" id="408743at2759"/>
<evidence type="ECO:0000313" key="4">
    <source>
        <dbReference type="Proteomes" id="UP000838412"/>
    </source>
</evidence>
<dbReference type="AlphaFoldDB" id="A0A8J9YUW6"/>
<evidence type="ECO:0000313" key="3">
    <source>
        <dbReference type="EMBL" id="CAH1242167.1"/>
    </source>
</evidence>
<sequence length="222" mass="24579">MHALAKVLRFRQIYTSQQLGSVLNLAETKVPWSAQAVPIRGRPLLVGSDSPKFPEFLAPPREGFPFVYESAGDVSATTPEECASSMSKVINELLRKRDEGGVLFQGLPISTSEEFSRVVQNLGLKVSLYVGNAIRHQTNDFVYSASDQPPEWYIEAHNELAYTNYFPEKPPRPGAGGESVITDVRDILPRLDGDVVEKFRRLGIMYTHYVPTRTPGALAAKG</sequence>
<keyword evidence="4" id="KW-1185">Reference proteome</keyword>
<dbReference type="InterPro" id="IPR050411">
    <property type="entry name" value="AlphaKG_dependent_hydroxylases"/>
</dbReference>
<protein>
    <submittedName>
        <fullName evidence="3">Hypp6475 protein</fullName>
    </submittedName>
</protein>
<dbReference type="Proteomes" id="UP000838412">
    <property type="component" value="Chromosome 12"/>
</dbReference>
<proteinExistence type="predicted"/>
<dbReference type="PANTHER" id="PTHR10696">
    <property type="entry name" value="GAMMA-BUTYROBETAINE HYDROXYLASE-RELATED"/>
    <property type="match status" value="1"/>
</dbReference>
<dbReference type="SUPFAM" id="SSF51197">
    <property type="entry name" value="Clavaminate synthase-like"/>
    <property type="match status" value="1"/>
</dbReference>
<accession>A0A8J9YUW6</accession>
<dbReference type="PANTHER" id="PTHR10696:SF21">
    <property type="entry name" value="TAUD_TFDA-LIKE DOMAIN-CONTAINING PROTEIN"/>
    <property type="match status" value="1"/>
</dbReference>
<gene>
    <name evidence="3" type="primary">Hypp6475</name>
    <name evidence="3" type="ORF">BLAG_LOCUS5490</name>
</gene>
<keyword evidence="1" id="KW-0560">Oxidoreductase</keyword>
<dbReference type="InterPro" id="IPR042098">
    <property type="entry name" value="TauD-like_sf"/>
</dbReference>